<dbReference type="HOGENOM" id="CLU_2223715_0_0_1"/>
<accession>B0DEG8</accession>
<gene>
    <name evidence="2" type="ORF">LACBIDRAFT_299315</name>
</gene>
<sequence length="106" mass="11543">MKVELCSSLKFHPSLHRQRVYTSQSPTACLPRVRKPSNPSPFSPSSRLISIVGKATYTPRIHGFFSVFGALGEIQSSTSGYRGPGSEQPSSTGRDKESERRCAGAE</sequence>
<keyword evidence="3" id="KW-1185">Reference proteome</keyword>
<evidence type="ECO:0000256" key="1">
    <source>
        <dbReference type="SAM" id="MobiDB-lite"/>
    </source>
</evidence>
<reference evidence="2 3" key="1">
    <citation type="journal article" date="2008" name="Nature">
        <title>The genome of Laccaria bicolor provides insights into mycorrhizal symbiosis.</title>
        <authorList>
            <person name="Martin F."/>
            <person name="Aerts A."/>
            <person name="Ahren D."/>
            <person name="Brun A."/>
            <person name="Danchin E.G.J."/>
            <person name="Duchaussoy F."/>
            <person name="Gibon J."/>
            <person name="Kohler A."/>
            <person name="Lindquist E."/>
            <person name="Pereda V."/>
            <person name="Salamov A."/>
            <person name="Shapiro H.J."/>
            <person name="Wuyts J."/>
            <person name="Blaudez D."/>
            <person name="Buee M."/>
            <person name="Brokstein P."/>
            <person name="Canbaeck B."/>
            <person name="Cohen D."/>
            <person name="Courty P.E."/>
            <person name="Coutinho P.M."/>
            <person name="Delaruelle C."/>
            <person name="Detter J.C."/>
            <person name="Deveau A."/>
            <person name="DiFazio S."/>
            <person name="Duplessis S."/>
            <person name="Fraissinet-Tachet L."/>
            <person name="Lucic E."/>
            <person name="Frey-Klett P."/>
            <person name="Fourrey C."/>
            <person name="Feussner I."/>
            <person name="Gay G."/>
            <person name="Grimwood J."/>
            <person name="Hoegger P.J."/>
            <person name="Jain P."/>
            <person name="Kilaru S."/>
            <person name="Labbe J."/>
            <person name="Lin Y.C."/>
            <person name="Legue V."/>
            <person name="Le Tacon F."/>
            <person name="Marmeisse R."/>
            <person name="Melayah D."/>
            <person name="Montanini B."/>
            <person name="Muratet M."/>
            <person name="Nehls U."/>
            <person name="Niculita-Hirzel H."/>
            <person name="Oudot-Le Secq M.P."/>
            <person name="Peter M."/>
            <person name="Quesneville H."/>
            <person name="Rajashekar B."/>
            <person name="Reich M."/>
            <person name="Rouhier N."/>
            <person name="Schmutz J."/>
            <person name="Yin T."/>
            <person name="Chalot M."/>
            <person name="Henrissat B."/>
            <person name="Kuees U."/>
            <person name="Lucas S."/>
            <person name="Van de Peer Y."/>
            <person name="Podila G.K."/>
            <person name="Polle A."/>
            <person name="Pukkila P.J."/>
            <person name="Richardson P.M."/>
            <person name="Rouze P."/>
            <person name="Sanders I.R."/>
            <person name="Stajich J.E."/>
            <person name="Tunlid A."/>
            <person name="Tuskan G."/>
            <person name="Grigoriev I.V."/>
        </authorList>
    </citation>
    <scope>NUCLEOTIDE SEQUENCE [LARGE SCALE GENOMIC DNA]</scope>
    <source>
        <strain evidence="3">S238N-H82 / ATCC MYA-4686</strain>
    </source>
</reference>
<dbReference type="RefSeq" id="XP_001882305.1">
    <property type="nucleotide sequence ID" value="XM_001882270.1"/>
</dbReference>
<organism evidence="3">
    <name type="scientific">Laccaria bicolor (strain S238N-H82 / ATCC MYA-4686)</name>
    <name type="common">Bicoloured deceiver</name>
    <name type="synonym">Laccaria laccata var. bicolor</name>
    <dbReference type="NCBI Taxonomy" id="486041"/>
    <lineage>
        <taxon>Eukaryota</taxon>
        <taxon>Fungi</taxon>
        <taxon>Dikarya</taxon>
        <taxon>Basidiomycota</taxon>
        <taxon>Agaricomycotina</taxon>
        <taxon>Agaricomycetes</taxon>
        <taxon>Agaricomycetidae</taxon>
        <taxon>Agaricales</taxon>
        <taxon>Agaricineae</taxon>
        <taxon>Hydnangiaceae</taxon>
        <taxon>Laccaria</taxon>
    </lineage>
</organism>
<evidence type="ECO:0000313" key="2">
    <source>
        <dbReference type="EMBL" id="EDR06932.1"/>
    </source>
</evidence>
<feature type="region of interest" description="Disordered" evidence="1">
    <location>
        <begin position="76"/>
        <end position="106"/>
    </location>
</feature>
<protein>
    <submittedName>
        <fullName evidence="2">Predicted protein</fullName>
    </submittedName>
</protein>
<dbReference type="EMBL" id="DS547106">
    <property type="protein sequence ID" value="EDR06932.1"/>
    <property type="molecule type" value="Genomic_DNA"/>
</dbReference>
<dbReference type="GeneID" id="6078028"/>
<name>B0DEG8_LACBS</name>
<dbReference type="AlphaFoldDB" id="B0DEG8"/>
<dbReference type="KEGG" id="lbc:LACBIDRAFT_299315"/>
<dbReference type="InParanoid" id="B0DEG8"/>
<evidence type="ECO:0000313" key="3">
    <source>
        <dbReference type="Proteomes" id="UP000001194"/>
    </source>
</evidence>
<dbReference type="Proteomes" id="UP000001194">
    <property type="component" value="Unassembled WGS sequence"/>
</dbReference>
<feature type="compositionally biased region" description="Basic and acidic residues" evidence="1">
    <location>
        <begin position="93"/>
        <end position="106"/>
    </location>
</feature>
<proteinExistence type="predicted"/>